<dbReference type="STRING" id="1007676.ABM34_10050"/>
<comment type="subcellular location">
    <subcellularLocation>
        <location evidence="1">Cell membrane</location>
        <topology evidence="1">Peripheral membrane protein</topology>
    </subcellularLocation>
</comment>
<keyword evidence="12" id="KW-1185">Reference proteome</keyword>
<evidence type="ECO:0000256" key="4">
    <source>
        <dbReference type="ARBA" id="ARBA00022496"/>
    </source>
</evidence>
<evidence type="ECO:0000256" key="9">
    <source>
        <dbReference type="ARBA" id="ARBA00023136"/>
    </source>
</evidence>
<name>A0A0H4QIR5_9LACO</name>
<dbReference type="InterPro" id="IPR003439">
    <property type="entry name" value="ABC_transporter-like_ATP-bd"/>
</dbReference>
<keyword evidence="3" id="KW-1003">Cell membrane</keyword>
<keyword evidence="2" id="KW-0813">Transport</keyword>
<evidence type="ECO:0000256" key="8">
    <source>
        <dbReference type="ARBA" id="ARBA00023065"/>
    </source>
</evidence>
<dbReference type="PROSITE" id="PS00211">
    <property type="entry name" value="ABC_TRANSPORTER_1"/>
    <property type="match status" value="1"/>
</dbReference>
<dbReference type="PANTHER" id="PTHR42771:SF2">
    <property type="entry name" value="IRON(3+)-HYDROXAMATE IMPORT ATP-BINDING PROTEIN FHUC"/>
    <property type="match status" value="1"/>
</dbReference>
<dbReference type="RefSeq" id="WP_048705462.1">
    <property type="nucleotide sequence ID" value="NZ_CP012034.1"/>
</dbReference>
<keyword evidence="5" id="KW-0547">Nucleotide-binding</keyword>
<accession>A0A0H4QIR5</accession>
<dbReference type="CDD" id="cd03214">
    <property type="entry name" value="ABC_Iron-Siderophores_B12_Hemin"/>
    <property type="match status" value="1"/>
</dbReference>
<dbReference type="SMART" id="SM00382">
    <property type="entry name" value="AAA"/>
    <property type="match status" value="1"/>
</dbReference>
<dbReference type="Gene3D" id="3.40.50.300">
    <property type="entry name" value="P-loop containing nucleotide triphosphate hydrolases"/>
    <property type="match status" value="1"/>
</dbReference>
<protein>
    <recommendedName>
        <fullName evidence="10">ABC transporter domain-containing protein</fullName>
    </recommendedName>
</protein>
<evidence type="ECO:0000256" key="1">
    <source>
        <dbReference type="ARBA" id="ARBA00004202"/>
    </source>
</evidence>
<evidence type="ECO:0000313" key="12">
    <source>
        <dbReference type="Proteomes" id="UP000036106"/>
    </source>
</evidence>
<sequence length="258" mass="28940">MSEIYTKNLSFAYDTEKIIDNVDLKVDDGQVLVILGPNGIGKSTLLACLSGLHDDYSGQIKLEDQELKQIPNRELSHRLALVSQGVNVKSGLNLYDYLLLGRSAFHSIFSQPDERDRQQVEHVLSQIGLAEYRDVSLQDMSGGQRQLAQIGRALVQEPKLLIMDEPTSALDYKNQILVLKLIKALSVIDISIIISTHDPNQAMMIGDSVGLLVDNQTYIQGKTEEILTEKYLTELYKTPIVSTFNEELDRNIFGTRMD</sequence>
<keyword evidence="8" id="KW-0406">Ion transport</keyword>
<dbReference type="SUPFAM" id="SSF52540">
    <property type="entry name" value="P-loop containing nucleoside triphosphate hydrolases"/>
    <property type="match status" value="1"/>
</dbReference>
<keyword evidence="7" id="KW-0408">Iron</keyword>
<proteinExistence type="predicted"/>
<dbReference type="Proteomes" id="UP000036106">
    <property type="component" value="Chromosome"/>
</dbReference>
<dbReference type="KEGG" id="lgn:ABM34_10050"/>
<reference evidence="12" key="1">
    <citation type="submission" date="2015-07" db="EMBL/GenBank/DDBJ databases">
        <title>Lactobacillus ginsenosidimutans/EMML 3141/ whole genome sequencing.</title>
        <authorList>
            <person name="Kim M.K."/>
            <person name="Im W.-T."/>
            <person name="Srinivasan S."/>
            <person name="Lee J.-J."/>
        </authorList>
    </citation>
    <scope>NUCLEOTIDE SEQUENCE [LARGE SCALE GENOMIC DNA]</scope>
    <source>
        <strain evidence="12">EMML 3041</strain>
    </source>
</reference>
<dbReference type="PATRIC" id="fig|1007676.4.peg.2034"/>
<dbReference type="InterPro" id="IPR027417">
    <property type="entry name" value="P-loop_NTPase"/>
</dbReference>
<keyword evidence="4" id="KW-0410">Iron transport</keyword>
<dbReference type="AlphaFoldDB" id="A0A0H4QIR5"/>
<dbReference type="InterPro" id="IPR051535">
    <property type="entry name" value="Siderophore_ABC-ATPase"/>
</dbReference>
<dbReference type="GO" id="GO:0006826">
    <property type="term" value="P:iron ion transport"/>
    <property type="evidence" value="ECO:0007669"/>
    <property type="project" value="UniProtKB-KW"/>
</dbReference>
<evidence type="ECO:0000256" key="2">
    <source>
        <dbReference type="ARBA" id="ARBA00022448"/>
    </source>
</evidence>
<dbReference type="GO" id="GO:0005886">
    <property type="term" value="C:plasma membrane"/>
    <property type="evidence" value="ECO:0007669"/>
    <property type="project" value="UniProtKB-SubCell"/>
</dbReference>
<dbReference type="PANTHER" id="PTHR42771">
    <property type="entry name" value="IRON(3+)-HYDROXAMATE IMPORT ATP-BINDING PROTEIN FHUC"/>
    <property type="match status" value="1"/>
</dbReference>
<keyword evidence="9" id="KW-0472">Membrane</keyword>
<evidence type="ECO:0000313" key="11">
    <source>
        <dbReference type="EMBL" id="AKP67837.1"/>
    </source>
</evidence>
<evidence type="ECO:0000256" key="6">
    <source>
        <dbReference type="ARBA" id="ARBA00022840"/>
    </source>
</evidence>
<evidence type="ECO:0000256" key="5">
    <source>
        <dbReference type="ARBA" id="ARBA00022741"/>
    </source>
</evidence>
<dbReference type="GO" id="GO:0005524">
    <property type="term" value="F:ATP binding"/>
    <property type="evidence" value="ECO:0007669"/>
    <property type="project" value="UniProtKB-KW"/>
</dbReference>
<dbReference type="EMBL" id="CP012034">
    <property type="protein sequence ID" value="AKP67837.1"/>
    <property type="molecule type" value="Genomic_DNA"/>
</dbReference>
<evidence type="ECO:0000256" key="7">
    <source>
        <dbReference type="ARBA" id="ARBA00023004"/>
    </source>
</evidence>
<dbReference type="FunFam" id="3.40.50.300:FF:000134">
    <property type="entry name" value="Iron-enterobactin ABC transporter ATP-binding protein"/>
    <property type="match status" value="1"/>
</dbReference>
<gene>
    <name evidence="11" type="ORF">ABM34_10050</name>
</gene>
<keyword evidence="6" id="KW-0067">ATP-binding</keyword>
<dbReference type="GO" id="GO:0016887">
    <property type="term" value="F:ATP hydrolysis activity"/>
    <property type="evidence" value="ECO:0007669"/>
    <property type="project" value="InterPro"/>
</dbReference>
<dbReference type="InterPro" id="IPR003593">
    <property type="entry name" value="AAA+_ATPase"/>
</dbReference>
<feature type="domain" description="ABC transporter" evidence="10">
    <location>
        <begin position="4"/>
        <end position="239"/>
    </location>
</feature>
<evidence type="ECO:0000256" key="3">
    <source>
        <dbReference type="ARBA" id="ARBA00022475"/>
    </source>
</evidence>
<evidence type="ECO:0000259" key="10">
    <source>
        <dbReference type="PROSITE" id="PS50893"/>
    </source>
</evidence>
<dbReference type="Pfam" id="PF00005">
    <property type="entry name" value="ABC_tran"/>
    <property type="match status" value="1"/>
</dbReference>
<dbReference type="InterPro" id="IPR017871">
    <property type="entry name" value="ABC_transporter-like_CS"/>
</dbReference>
<dbReference type="PROSITE" id="PS50893">
    <property type="entry name" value="ABC_TRANSPORTER_2"/>
    <property type="match status" value="1"/>
</dbReference>
<organism evidence="11 12">
    <name type="scientific">Companilactobacillus ginsenosidimutans</name>
    <dbReference type="NCBI Taxonomy" id="1007676"/>
    <lineage>
        <taxon>Bacteria</taxon>
        <taxon>Bacillati</taxon>
        <taxon>Bacillota</taxon>
        <taxon>Bacilli</taxon>
        <taxon>Lactobacillales</taxon>
        <taxon>Lactobacillaceae</taxon>
        <taxon>Companilactobacillus</taxon>
    </lineage>
</organism>